<dbReference type="InterPro" id="IPR050582">
    <property type="entry name" value="HAD-like_SerB"/>
</dbReference>
<keyword evidence="7" id="KW-0378">Hydrolase</keyword>
<evidence type="ECO:0000256" key="8">
    <source>
        <dbReference type="ARBA" id="ARBA00022842"/>
    </source>
</evidence>
<dbReference type="InterPro" id="IPR004469">
    <property type="entry name" value="PSP"/>
</dbReference>
<dbReference type="Proteomes" id="UP000241203">
    <property type="component" value="Unassembled WGS sequence"/>
</dbReference>
<dbReference type="NCBIfam" id="TIGR01488">
    <property type="entry name" value="HAD-SF-IB"/>
    <property type="match status" value="1"/>
</dbReference>
<dbReference type="EC" id="3.1.3.3" evidence="4"/>
<dbReference type="GO" id="GO:0005737">
    <property type="term" value="C:cytoplasm"/>
    <property type="evidence" value="ECO:0007669"/>
    <property type="project" value="TreeGrafter"/>
</dbReference>
<evidence type="ECO:0000256" key="6">
    <source>
        <dbReference type="ARBA" id="ARBA00022723"/>
    </source>
</evidence>
<dbReference type="PANTHER" id="PTHR43344:SF2">
    <property type="entry name" value="PHOSPHOSERINE PHOSPHATASE"/>
    <property type="match status" value="1"/>
</dbReference>
<comment type="pathway">
    <text evidence="2">Amino-acid biosynthesis; L-serine biosynthesis; L-serine from 3-phospho-D-glycerate: step 3/3.</text>
</comment>
<dbReference type="NCBIfam" id="TIGR00338">
    <property type="entry name" value="serB"/>
    <property type="match status" value="1"/>
</dbReference>
<keyword evidence="6" id="KW-0479">Metal-binding</keyword>
<evidence type="ECO:0000313" key="14">
    <source>
        <dbReference type="EMBL" id="PSL39545.1"/>
    </source>
</evidence>
<evidence type="ECO:0000256" key="7">
    <source>
        <dbReference type="ARBA" id="ARBA00022801"/>
    </source>
</evidence>
<dbReference type="InterPro" id="IPR023214">
    <property type="entry name" value="HAD_sf"/>
</dbReference>
<feature type="active site" description="Proton donor" evidence="13">
    <location>
        <position position="21"/>
    </location>
</feature>
<reference evidence="14 15" key="1">
    <citation type="submission" date="2018-03" db="EMBL/GenBank/DDBJ databases">
        <title>Genomic Encyclopedia of Archaeal and Bacterial Type Strains, Phase II (KMG-II): from individual species to whole genera.</title>
        <authorList>
            <person name="Goeker M."/>
        </authorList>
    </citation>
    <scope>NUCLEOTIDE SEQUENCE [LARGE SCALE GENOMIC DNA]</scope>
    <source>
        <strain evidence="14 15">DSM 21548</strain>
    </source>
</reference>
<comment type="similarity">
    <text evidence="3">Belongs to the HAD-like hydrolase superfamily. SerB family.</text>
</comment>
<protein>
    <recommendedName>
        <fullName evidence="4">phosphoserine phosphatase</fullName>
        <ecNumber evidence="4">3.1.3.3</ecNumber>
    </recommendedName>
    <alternativeName>
        <fullName evidence="10">O-phosphoserine phosphohydrolase</fullName>
    </alternativeName>
</protein>
<evidence type="ECO:0000256" key="5">
    <source>
        <dbReference type="ARBA" id="ARBA00022605"/>
    </source>
</evidence>
<evidence type="ECO:0000256" key="3">
    <source>
        <dbReference type="ARBA" id="ARBA00009184"/>
    </source>
</evidence>
<dbReference type="SFLD" id="SFLDF00029">
    <property type="entry name" value="phosphoserine_phosphatase"/>
    <property type="match status" value="1"/>
</dbReference>
<comment type="caution">
    <text evidence="14">The sequence shown here is derived from an EMBL/GenBank/DDBJ whole genome shotgun (WGS) entry which is preliminary data.</text>
</comment>
<comment type="catalytic activity">
    <reaction evidence="12">
        <text>O-phospho-D-serine + H2O = D-serine + phosphate</text>
        <dbReference type="Rhea" id="RHEA:24873"/>
        <dbReference type="ChEBI" id="CHEBI:15377"/>
        <dbReference type="ChEBI" id="CHEBI:35247"/>
        <dbReference type="ChEBI" id="CHEBI:43474"/>
        <dbReference type="ChEBI" id="CHEBI:58680"/>
        <dbReference type="EC" id="3.1.3.3"/>
    </reaction>
</comment>
<evidence type="ECO:0000256" key="1">
    <source>
        <dbReference type="ARBA" id="ARBA00001946"/>
    </source>
</evidence>
<evidence type="ECO:0000256" key="2">
    <source>
        <dbReference type="ARBA" id="ARBA00005135"/>
    </source>
</evidence>
<dbReference type="GO" id="GO:0036424">
    <property type="term" value="F:L-phosphoserine phosphatase activity"/>
    <property type="evidence" value="ECO:0007669"/>
    <property type="project" value="InterPro"/>
</dbReference>
<keyword evidence="5" id="KW-0028">Amino-acid biosynthesis</keyword>
<dbReference type="Pfam" id="PF12710">
    <property type="entry name" value="HAD"/>
    <property type="match status" value="1"/>
</dbReference>
<sequence>MTARDTLAETAPRFLVVLDVDSTLIENEAIELLAAEAGALDHVARVTERAMRGELDFSESLRERVATLAGLPQSVFADVAPRIVLTTGVRELIAGIHDAGGAICVVSGGFHELLDPLAARLGLDGWHANRLEVRDGILTGAVDGDIVDARTKADRLREWAETWKLPLARTVAVGDGANDLEMMAAAGLGVAFDAKPAVRARADVVLPDRDLSAVLALLGLPRVSL</sequence>
<name>A0A2P8GZZ9_9MICO</name>
<dbReference type="AlphaFoldDB" id="A0A2P8GZZ9"/>
<dbReference type="PANTHER" id="PTHR43344">
    <property type="entry name" value="PHOSPHOSERINE PHOSPHATASE"/>
    <property type="match status" value="1"/>
</dbReference>
<dbReference type="RefSeq" id="WP_243696530.1">
    <property type="nucleotide sequence ID" value="NZ_PYAU01000001.1"/>
</dbReference>
<feature type="active site" description="Nucleophile" evidence="13">
    <location>
        <position position="19"/>
    </location>
</feature>
<evidence type="ECO:0000313" key="15">
    <source>
        <dbReference type="Proteomes" id="UP000241203"/>
    </source>
</evidence>
<proteinExistence type="inferred from homology"/>
<evidence type="ECO:0000256" key="10">
    <source>
        <dbReference type="ARBA" id="ARBA00031693"/>
    </source>
</evidence>
<dbReference type="UniPathway" id="UPA00135">
    <property type="reaction ID" value="UER00198"/>
</dbReference>
<dbReference type="SFLD" id="SFLDG01137">
    <property type="entry name" value="C1.6.1:_Phosphoserine_Phosphat"/>
    <property type="match status" value="1"/>
</dbReference>
<accession>A0A2P8GZZ9</accession>
<comment type="cofactor">
    <cofactor evidence="1">
        <name>Mg(2+)</name>
        <dbReference type="ChEBI" id="CHEBI:18420"/>
    </cofactor>
</comment>
<dbReference type="SUPFAM" id="SSF56784">
    <property type="entry name" value="HAD-like"/>
    <property type="match status" value="1"/>
</dbReference>
<evidence type="ECO:0000256" key="11">
    <source>
        <dbReference type="ARBA" id="ARBA00048138"/>
    </source>
</evidence>
<evidence type="ECO:0000256" key="9">
    <source>
        <dbReference type="ARBA" id="ARBA00023299"/>
    </source>
</evidence>
<dbReference type="SFLD" id="SFLDG01136">
    <property type="entry name" value="C1.6:_Phosphoserine_Phosphatas"/>
    <property type="match status" value="1"/>
</dbReference>
<organism evidence="14 15">
    <name type="scientific">Labedella gwakjiensis</name>
    <dbReference type="NCBI Taxonomy" id="390269"/>
    <lineage>
        <taxon>Bacteria</taxon>
        <taxon>Bacillati</taxon>
        <taxon>Actinomycetota</taxon>
        <taxon>Actinomycetes</taxon>
        <taxon>Micrococcales</taxon>
        <taxon>Microbacteriaceae</taxon>
        <taxon>Labedella</taxon>
    </lineage>
</organism>
<evidence type="ECO:0000256" key="13">
    <source>
        <dbReference type="PIRSR" id="PIRSR604469-1"/>
    </source>
</evidence>
<keyword evidence="8" id="KW-0460">Magnesium</keyword>
<dbReference type="InterPro" id="IPR036412">
    <property type="entry name" value="HAD-like_sf"/>
</dbReference>
<evidence type="ECO:0000256" key="4">
    <source>
        <dbReference type="ARBA" id="ARBA00012640"/>
    </source>
</evidence>
<dbReference type="EMBL" id="PYAU01000001">
    <property type="protein sequence ID" value="PSL39545.1"/>
    <property type="molecule type" value="Genomic_DNA"/>
</dbReference>
<keyword evidence="9" id="KW-0718">Serine biosynthesis</keyword>
<dbReference type="SFLD" id="SFLDS00003">
    <property type="entry name" value="Haloacid_Dehalogenase"/>
    <property type="match status" value="1"/>
</dbReference>
<evidence type="ECO:0000256" key="12">
    <source>
        <dbReference type="ARBA" id="ARBA00048523"/>
    </source>
</evidence>
<gene>
    <name evidence="14" type="ORF">CLV49_3186</name>
</gene>
<comment type="catalytic activity">
    <reaction evidence="11">
        <text>O-phospho-L-serine + H2O = L-serine + phosphate</text>
        <dbReference type="Rhea" id="RHEA:21208"/>
        <dbReference type="ChEBI" id="CHEBI:15377"/>
        <dbReference type="ChEBI" id="CHEBI:33384"/>
        <dbReference type="ChEBI" id="CHEBI:43474"/>
        <dbReference type="ChEBI" id="CHEBI:57524"/>
        <dbReference type="EC" id="3.1.3.3"/>
    </reaction>
</comment>
<dbReference type="GO" id="GO:0000287">
    <property type="term" value="F:magnesium ion binding"/>
    <property type="evidence" value="ECO:0007669"/>
    <property type="project" value="TreeGrafter"/>
</dbReference>
<dbReference type="Gene3D" id="3.40.50.1000">
    <property type="entry name" value="HAD superfamily/HAD-like"/>
    <property type="match status" value="1"/>
</dbReference>
<dbReference type="GO" id="GO:0006564">
    <property type="term" value="P:L-serine biosynthetic process"/>
    <property type="evidence" value="ECO:0007669"/>
    <property type="project" value="UniProtKB-KW"/>
</dbReference>